<comment type="caution">
    <text evidence="3">The sequence shown here is derived from an EMBL/GenBank/DDBJ whole genome shotgun (WGS) entry which is preliminary data.</text>
</comment>
<keyword evidence="4" id="KW-1185">Reference proteome</keyword>
<sequence length="260" mass="29581">MSDNGWKVAGKGKGRWRHKPALAQSLNRELTLEDLDKARDDILLLEKQLLSSSLWNSTKSALSETLERFQWDARELSFRAYGLGSFCRTRESRRQIVFAKALVAHLKILGDVFVFEPQFHEYDSILAKELAFTASPLSDDALFSAASPTLFFMPHCPRQLYNNVLQSNWKATQLSNAMIIGNKFSNYYLQIRPRQMRSYLETSEAIMEEKAIDVEYKTEWYNAFNDQAVITFAKAASIPIDDPLWSFSPDPAAVSSTGCT</sequence>
<reference evidence="3 4" key="1">
    <citation type="journal article" date="2023" name="Nat. Commun.">
        <title>Origin of minicircular mitochondrial genomes in red algae.</title>
        <authorList>
            <person name="Lee Y."/>
            <person name="Cho C.H."/>
            <person name="Lee Y.M."/>
            <person name="Park S.I."/>
            <person name="Yang J.H."/>
            <person name="West J.A."/>
            <person name="Bhattacharya D."/>
            <person name="Yoon H.S."/>
        </authorList>
    </citation>
    <scope>NUCLEOTIDE SEQUENCE [LARGE SCALE GENOMIC DNA]</scope>
    <source>
        <strain evidence="3 4">CCMP1338</strain>
        <tissue evidence="3">Whole cell</tissue>
    </source>
</reference>
<protein>
    <recommendedName>
        <fullName evidence="2">SRR1-like domain-containing protein</fullName>
    </recommendedName>
</protein>
<dbReference type="Pfam" id="PF07985">
    <property type="entry name" value="SRR1"/>
    <property type="match status" value="1"/>
</dbReference>
<evidence type="ECO:0000313" key="3">
    <source>
        <dbReference type="EMBL" id="KAJ8903647.1"/>
    </source>
</evidence>
<name>A0AAV8UQQ9_9RHOD</name>
<feature type="domain" description="SRR1-like" evidence="2">
    <location>
        <begin position="76"/>
        <end position="230"/>
    </location>
</feature>
<dbReference type="EMBL" id="JAMWBK010000007">
    <property type="protein sequence ID" value="KAJ8903647.1"/>
    <property type="molecule type" value="Genomic_DNA"/>
</dbReference>
<evidence type="ECO:0000256" key="1">
    <source>
        <dbReference type="ARBA" id="ARBA00009856"/>
    </source>
</evidence>
<proteinExistence type="inferred from homology"/>
<dbReference type="GO" id="GO:0005634">
    <property type="term" value="C:nucleus"/>
    <property type="evidence" value="ECO:0007669"/>
    <property type="project" value="TreeGrafter"/>
</dbReference>
<dbReference type="GO" id="GO:0005737">
    <property type="term" value="C:cytoplasm"/>
    <property type="evidence" value="ECO:0007669"/>
    <property type="project" value="TreeGrafter"/>
</dbReference>
<dbReference type="InterPro" id="IPR012942">
    <property type="entry name" value="SRR1-like"/>
</dbReference>
<dbReference type="PANTHER" id="PTHR28626:SF3">
    <property type="entry name" value="SRR1-LIKE PROTEIN"/>
    <property type="match status" value="1"/>
</dbReference>
<organism evidence="3 4">
    <name type="scientific">Rhodosorus marinus</name>
    <dbReference type="NCBI Taxonomy" id="101924"/>
    <lineage>
        <taxon>Eukaryota</taxon>
        <taxon>Rhodophyta</taxon>
        <taxon>Stylonematophyceae</taxon>
        <taxon>Stylonematales</taxon>
        <taxon>Stylonemataceae</taxon>
        <taxon>Rhodosorus</taxon>
    </lineage>
</organism>
<comment type="similarity">
    <text evidence="1">Belongs to the SRR1 family.</text>
</comment>
<evidence type="ECO:0000259" key="2">
    <source>
        <dbReference type="Pfam" id="PF07985"/>
    </source>
</evidence>
<evidence type="ECO:0000313" key="4">
    <source>
        <dbReference type="Proteomes" id="UP001157974"/>
    </source>
</evidence>
<gene>
    <name evidence="3" type="ORF">NDN08_004749</name>
</gene>
<dbReference type="AlphaFoldDB" id="A0AAV8UQQ9"/>
<dbReference type="PANTHER" id="PTHR28626">
    <property type="entry name" value="SRR1-LIKE PROTEIN"/>
    <property type="match status" value="1"/>
</dbReference>
<accession>A0AAV8UQQ9</accession>
<dbReference type="InterPro" id="IPR040044">
    <property type="entry name" value="SRR1L"/>
</dbReference>
<dbReference type="Proteomes" id="UP001157974">
    <property type="component" value="Unassembled WGS sequence"/>
</dbReference>